<dbReference type="EMBL" id="FUXZ01000002">
    <property type="protein sequence ID" value="SKA59630.1"/>
    <property type="molecule type" value="Genomic_DNA"/>
</dbReference>
<dbReference type="GO" id="GO:0004326">
    <property type="term" value="F:tetrahydrofolylpolyglutamate synthase activity"/>
    <property type="evidence" value="ECO:0007669"/>
    <property type="project" value="UniProtKB-EC"/>
</dbReference>
<evidence type="ECO:0000256" key="11">
    <source>
        <dbReference type="PIRNR" id="PIRNR001563"/>
    </source>
</evidence>
<dbReference type="STRING" id="39495.SAMN02745111_00038"/>
<dbReference type="GO" id="GO:0005524">
    <property type="term" value="F:ATP binding"/>
    <property type="evidence" value="ECO:0007669"/>
    <property type="project" value="UniProtKB-KW"/>
</dbReference>
<dbReference type="Gene3D" id="3.40.1190.10">
    <property type="entry name" value="Mur-like, catalytic domain"/>
    <property type="match status" value="1"/>
</dbReference>
<dbReference type="FunFam" id="3.40.1190.10:FF:000011">
    <property type="entry name" value="Folylpolyglutamate synthase/dihydrofolate synthase"/>
    <property type="match status" value="1"/>
</dbReference>
<evidence type="ECO:0000256" key="10">
    <source>
        <dbReference type="ARBA" id="ARBA00047493"/>
    </source>
</evidence>
<dbReference type="InterPro" id="IPR004101">
    <property type="entry name" value="Mur_ligase_C"/>
</dbReference>
<keyword evidence="8" id="KW-0460">Magnesium</keyword>
<name>A0A1T4V3R6_9FIRM</name>
<dbReference type="EC" id="6.3.2.17" evidence="3"/>
<dbReference type="Pfam" id="PF08245">
    <property type="entry name" value="Mur_ligase_M"/>
    <property type="match status" value="1"/>
</dbReference>
<dbReference type="GO" id="GO:0005737">
    <property type="term" value="C:cytoplasm"/>
    <property type="evidence" value="ECO:0007669"/>
    <property type="project" value="TreeGrafter"/>
</dbReference>
<evidence type="ECO:0000256" key="2">
    <source>
        <dbReference type="ARBA" id="ARBA00008276"/>
    </source>
</evidence>
<evidence type="ECO:0000256" key="8">
    <source>
        <dbReference type="ARBA" id="ARBA00022842"/>
    </source>
</evidence>
<dbReference type="PANTHER" id="PTHR11136:SF0">
    <property type="entry name" value="DIHYDROFOLATE SYNTHETASE-RELATED"/>
    <property type="match status" value="1"/>
</dbReference>
<dbReference type="Gene3D" id="3.90.190.20">
    <property type="entry name" value="Mur ligase, C-terminal domain"/>
    <property type="match status" value="1"/>
</dbReference>
<evidence type="ECO:0000313" key="14">
    <source>
        <dbReference type="EMBL" id="SKA59630.1"/>
    </source>
</evidence>
<proteinExistence type="inferred from homology"/>
<dbReference type="GO" id="GO:0046872">
    <property type="term" value="F:metal ion binding"/>
    <property type="evidence" value="ECO:0007669"/>
    <property type="project" value="UniProtKB-KW"/>
</dbReference>
<protein>
    <recommendedName>
        <fullName evidence="3">tetrahydrofolate synthase</fullName>
        <ecNumber evidence="3">6.3.2.17</ecNumber>
    </recommendedName>
    <alternativeName>
        <fullName evidence="9">Tetrahydrofolylpolyglutamate synthase</fullName>
    </alternativeName>
</protein>
<dbReference type="AlphaFoldDB" id="A0A1T4V3R6"/>
<dbReference type="PIRSF" id="PIRSF001563">
    <property type="entry name" value="Folylpolyglu_synth"/>
    <property type="match status" value="1"/>
</dbReference>
<evidence type="ECO:0000256" key="9">
    <source>
        <dbReference type="ARBA" id="ARBA00030592"/>
    </source>
</evidence>
<dbReference type="SUPFAM" id="SSF53244">
    <property type="entry name" value="MurD-like peptide ligases, peptide-binding domain"/>
    <property type="match status" value="1"/>
</dbReference>
<reference evidence="14 15" key="1">
    <citation type="submission" date="2017-02" db="EMBL/GenBank/DDBJ databases">
        <authorList>
            <person name="Peterson S.W."/>
        </authorList>
    </citation>
    <scope>NUCLEOTIDE SEQUENCE [LARGE SCALE GENOMIC DNA]</scope>
    <source>
        <strain evidence="14 15">ATCC 35992</strain>
    </source>
</reference>
<dbReference type="PROSITE" id="PS01011">
    <property type="entry name" value="FOLYLPOLYGLU_SYNT_1"/>
    <property type="match status" value="1"/>
</dbReference>
<comment type="similarity">
    <text evidence="2 11">Belongs to the folylpolyglutamate synthase family.</text>
</comment>
<evidence type="ECO:0000256" key="6">
    <source>
        <dbReference type="ARBA" id="ARBA00022741"/>
    </source>
</evidence>
<keyword evidence="5" id="KW-0479">Metal-binding</keyword>
<dbReference type="NCBIfam" id="TIGR01499">
    <property type="entry name" value="folC"/>
    <property type="match status" value="1"/>
</dbReference>
<accession>A0A1T4V3R6</accession>
<sequence length="460" mass="51920">MDNIKDFNNITYDEAVEYLLDIPRFMKKTDLKNLRHLLNIMQDPDEGFEIVHVAGTNGKGSVCAYLSSILIEDGKKCGLFTSPHLVKINERIKVNGKDISDEDFLRVFKTVMLAITAHMSEGYEHPSFFEVLCAMALYYFREQRVDYAVLETGLGGRLDATNVVEKPRLCIITTIDLDHTEILGDTIEKIATEKAGIIKKGVPVIFDYSGISAWKVVRKACVMNNCLFIVAKGNTLNVEVNENHIEFSDETLFDGEKFRINTVALYQADNARLAVMAARELGVEKAVIKRGLLEAFWPGRMQQIKKNVYLDGAHNVSGMKAFIKSARNIIRANPSMDRKITLVLAIVSDKDFDSMAKEIINSALFDDIIVTHVKSNRALEIQKLILSLSKYMYNHEGKTTFIYEGKATQFNLHEANIVGVEELTDAINYVIPYREENDIVFFAGSLYMIGDVLKKEVNND</sequence>
<dbReference type="InterPro" id="IPR013221">
    <property type="entry name" value="Mur_ligase_cen"/>
</dbReference>
<dbReference type="PANTHER" id="PTHR11136">
    <property type="entry name" value="FOLYLPOLYGLUTAMATE SYNTHASE-RELATED"/>
    <property type="match status" value="1"/>
</dbReference>
<dbReference type="InterPro" id="IPR001645">
    <property type="entry name" value="Folylpolyglutamate_synth"/>
</dbReference>
<evidence type="ECO:0000256" key="5">
    <source>
        <dbReference type="ARBA" id="ARBA00022723"/>
    </source>
</evidence>
<dbReference type="RefSeq" id="WP_078764939.1">
    <property type="nucleotide sequence ID" value="NZ_FUXZ01000002.1"/>
</dbReference>
<dbReference type="PROSITE" id="PS01012">
    <property type="entry name" value="FOLYLPOLYGLU_SYNT_2"/>
    <property type="match status" value="1"/>
</dbReference>
<evidence type="ECO:0000256" key="1">
    <source>
        <dbReference type="ARBA" id="ARBA00001946"/>
    </source>
</evidence>
<comment type="cofactor">
    <cofactor evidence="1">
        <name>Mg(2+)</name>
        <dbReference type="ChEBI" id="CHEBI:18420"/>
    </cofactor>
</comment>
<evidence type="ECO:0000259" key="12">
    <source>
        <dbReference type="Pfam" id="PF02875"/>
    </source>
</evidence>
<evidence type="ECO:0000259" key="13">
    <source>
        <dbReference type="Pfam" id="PF08245"/>
    </source>
</evidence>
<keyword evidence="15" id="KW-1185">Reference proteome</keyword>
<dbReference type="InterPro" id="IPR036615">
    <property type="entry name" value="Mur_ligase_C_dom_sf"/>
</dbReference>
<evidence type="ECO:0000313" key="15">
    <source>
        <dbReference type="Proteomes" id="UP000190814"/>
    </source>
</evidence>
<organism evidence="14 15">
    <name type="scientific">Eubacterium uniforme</name>
    <dbReference type="NCBI Taxonomy" id="39495"/>
    <lineage>
        <taxon>Bacteria</taxon>
        <taxon>Bacillati</taxon>
        <taxon>Bacillota</taxon>
        <taxon>Clostridia</taxon>
        <taxon>Eubacteriales</taxon>
        <taxon>Eubacteriaceae</taxon>
        <taxon>Eubacterium</taxon>
    </lineage>
</organism>
<keyword evidence="7 11" id="KW-0067">ATP-binding</keyword>
<dbReference type="InterPro" id="IPR018109">
    <property type="entry name" value="Folylpolyglutamate_synth_CS"/>
</dbReference>
<keyword evidence="6 11" id="KW-0547">Nucleotide-binding</keyword>
<dbReference type="InterPro" id="IPR036565">
    <property type="entry name" value="Mur-like_cat_sf"/>
</dbReference>
<comment type="catalytic activity">
    <reaction evidence="10">
        <text>(6S)-5,6,7,8-tetrahydrofolyl-(gamma-L-Glu)(n) + L-glutamate + ATP = (6S)-5,6,7,8-tetrahydrofolyl-(gamma-L-Glu)(n+1) + ADP + phosphate + H(+)</text>
        <dbReference type="Rhea" id="RHEA:10580"/>
        <dbReference type="Rhea" id="RHEA-COMP:14738"/>
        <dbReference type="Rhea" id="RHEA-COMP:14740"/>
        <dbReference type="ChEBI" id="CHEBI:15378"/>
        <dbReference type="ChEBI" id="CHEBI:29985"/>
        <dbReference type="ChEBI" id="CHEBI:30616"/>
        <dbReference type="ChEBI" id="CHEBI:43474"/>
        <dbReference type="ChEBI" id="CHEBI:141005"/>
        <dbReference type="ChEBI" id="CHEBI:456216"/>
        <dbReference type="EC" id="6.3.2.17"/>
    </reaction>
</comment>
<dbReference type="GO" id="GO:0008841">
    <property type="term" value="F:dihydrofolate synthase activity"/>
    <property type="evidence" value="ECO:0007669"/>
    <property type="project" value="TreeGrafter"/>
</dbReference>
<dbReference type="SUPFAM" id="SSF53623">
    <property type="entry name" value="MurD-like peptide ligases, catalytic domain"/>
    <property type="match status" value="1"/>
</dbReference>
<evidence type="ECO:0000256" key="3">
    <source>
        <dbReference type="ARBA" id="ARBA00013025"/>
    </source>
</evidence>
<keyword evidence="4 11" id="KW-0436">Ligase</keyword>
<gene>
    <name evidence="14" type="ORF">SAMN02745111_00038</name>
</gene>
<evidence type="ECO:0000256" key="7">
    <source>
        <dbReference type="ARBA" id="ARBA00022840"/>
    </source>
</evidence>
<evidence type="ECO:0000256" key="4">
    <source>
        <dbReference type="ARBA" id="ARBA00022598"/>
    </source>
</evidence>
<dbReference type="Proteomes" id="UP000190814">
    <property type="component" value="Unassembled WGS sequence"/>
</dbReference>
<feature type="domain" description="Mur ligase central" evidence="13">
    <location>
        <begin position="53"/>
        <end position="206"/>
    </location>
</feature>
<dbReference type="Pfam" id="PF02875">
    <property type="entry name" value="Mur_ligase_C"/>
    <property type="match status" value="1"/>
</dbReference>
<feature type="domain" description="Mur ligase C-terminal" evidence="12">
    <location>
        <begin position="299"/>
        <end position="445"/>
    </location>
</feature>
<dbReference type="OrthoDB" id="9809356at2"/>